<feature type="chain" id="PRO_5042164847" description="Yeast cell wall synthesis Kre9/Knh1-like N-terminal domain-containing protein" evidence="2">
    <location>
        <begin position="21"/>
        <end position="204"/>
    </location>
</feature>
<dbReference type="Pfam" id="PF10342">
    <property type="entry name" value="Kre9_KNH"/>
    <property type="match status" value="1"/>
</dbReference>
<evidence type="ECO:0000259" key="3">
    <source>
        <dbReference type="Pfam" id="PF10342"/>
    </source>
</evidence>
<name>A0AAD7DDW1_MYCRO</name>
<protein>
    <recommendedName>
        <fullName evidence="3">Yeast cell wall synthesis Kre9/Knh1-like N-terminal domain-containing protein</fullName>
    </recommendedName>
</protein>
<accession>A0AAD7DDW1</accession>
<evidence type="ECO:0000313" key="4">
    <source>
        <dbReference type="EMBL" id="KAJ7689196.1"/>
    </source>
</evidence>
<dbReference type="EMBL" id="JARKIE010000074">
    <property type="protein sequence ID" value="KAJ7689196.1"/>
    <property type="molecule type" value="Genomic_DNA"/>
</dbReference>
<keyword evidence="1 2" id="KW-0732">Signal</keyword>
<keyword evidence="5" id="KW-1185">Reference proteome</keyword>
<organism evidence="4 5">
    <name type="scientific">Mycena rosella</name>
    <name type="common">Pink bonnet</name>
    <name type="synonym">Agaricus rosellus</name>
    <dbReference type="NCBI Taxonomy" id="1033263"/>
    <lineage>
        <taxon>Eukaryota</taxon>
        <taxon>Fungi</taxon>
        <taxon>Dikarya</taxon>
        <taxon>Basidiomycota</taxon>
        <taxon>Agaricomycotina</taxon>
        <taxon>Agaricomycetes</taxon>
        <taxon>Agaricomycetidae</taxon>
        <taxon>Agaricales</taxon>
        <taxon>Marasmiineae</taxon>
        <taxon>Mycenaceae</taxon>
        <taxon>Mycena</taxon>
    </lineage>
</organism>
<comment type="caution">
    <text evidence="4">The sequence shown here is derived from an EMBL/GenBank/DDBJ whole genome shotgun (WGS) entry which is preliminary data.</text>
</comment>
<sequence>MFGTFKLCAPVMLMASVAVAITIDAPEVEPASGGPTTIKWTPDSQDDFTEFSIELTHPDFNDAMAIANSVDPATGSITVNLPIIPAAGDYTLKFVNVTDINDVFAESAPFSVAAPVSTSESTTASATGSRTASGASAIATTPISGSLSASVHSASMSVSASASAKSAGASANASSAVHALGAVGPALTCTAAVLLGLLSAAWIL</sequence>
<gene>
    <name evidence="4" type="ORF">B0H17DRAFT_643852</name>
</gene>
<feature type="signal peptide" evidence="2">
    <location>
        <begin position="1"/>
        <end position="20"/>
    </location>
</feature>
<dbReference type="AlphaFoldDB" id="A0AAD7DDW1"/>
<evidence type="ECO:0000256" key="2">
    <source>
        <dbReference type="SAM" id="SignalP"/>
    </source>
</evidence>
<feature type="domain" description="Yeast cell wall synthesis Kre9/Knh1-like N-terminal" evidence="3">
    <location>
        <begin position="32"/>
        <end position="112"/>
    </location>
</feature>
<evidence type="ECO:0000256" key="1">
    <source>
        <dbReference type="ARBA" id="ARBA00022729"/>
    </source>
</evidence>
<evidence type="ECO:0000313" key="5">
    <source>
        <dbReference type="Proteomes" id="UP001221757"/>
    </source>
</evidence>
<dbReference type="InterPro" id="IPR018466">
    <property type="entry name" value="Kre9/Knh1-like_N"/>
</dbReference>
<reference evidence="4" key="1">
    <citation type="submission" date="2023-03" db="EMBL/GenBank/DDBJ databases">
        <title>Massive genome expansion in bonnet fungi (Mycena s.s.) driven by repeated elements and novel gene families across ecological guilds.</title>
        <authorList>
            <consortium name="Lawrence Berkeley National Laboratory"/>
            <person name="Harder C.B."/>
            <person name="Miyauchi S."/>
            <person name="Viragh M."/>
            <person name="Kuo A."/>
            <person name="Thoen E."/>
            <person name="Andreopoulos B."/>
            <person name="Lu D."/>
            <person name="Skrede I."/>
            <person name="Drula E."/>
            <person name="Henrissat B."/>
            <person name="Morin E."/>
            <person name="Kohler A."/>
            <person name="Barry K."/>
            <person name="LaButti K."/>
            <person name="Morin E."/>
            <person name="Salamov A."/>
            <person name="Lipzen A."/>
            <person name="Mereny Z."/>
            <person name="Hegedus B."/>
            <person name="Baldrian P."/>
            <person name="Stursova M."/>
            <person name="Weitz H."/>
            <person name="Taylor A."/>
            <person name="Grigoriev I.V."/>
            <person name="Nagy L.G."/>
            <person name="Martin F."/>
            <person name="Kauserud H."/>
        </authorList>
    </citation>
    <scope>NUCLEOTIDE SEQUENCE</scope>
    <source>
        <strain evidence="4">CBHHK067</strain>
    </source>
</reference>
<proteinExistence type="predicted"/>
<dbReference type="Proteomes" id="UP001221757">
    <property type="component" value="Unassembled WGS sequence"/>
</dbReference>